<evidence type="ECO:0000256" key="3">
    <source>
        <dbReference type="ARBA" id="ARBA00012438"/>
    </source>
</evidence>
<dbReference type="SMART" id="SM00387">
    <property type="entry name" value="HATPase_c"/>
    <property type="match status" value="1"/>
</dbReference>
<keyword evidence="12" id="KW-1185">Reference proteome</keyword>
<sequence length="636" mass="73224">MSTGDYTTDGNERDDGMRDLWKRLSHYMNRGLRQQLFFYLVVGVLLPFTVVASVLFLKTRMEMKNQAIGNIRQRADAIAAQVDELLYNVQLVSDKFAYDAEIEDFLARDYDRATIEKQRDIYELNNYFLKTDPLGKSHRISAIYGNNKEVYNFLDPYFQGEDIKRIMIGMGAVDRTKLSMFQWQPLQSNFLSRTKKGDVRTDQVITCMRRILHPFTGTWLYTQFFVLEENQVYQLYKASAEEMKGTVYIVDGSGRLVSSSDQNAVETCRMPERIMELAEAAEEGSHQIKYNDEPYITDLSPLNNADWQIVTVVPLSAATAPVDRLFKEIIAAMVVCVTACIAIINWISRRFLQPVEVLDASMKEVYDGNLEAYVEPEAYQGEIKSMMMYYNAMLVQINHYIKEQVESEKKKKELELEVLMGQINPHFLYNTLENIVWKSNEVGRPDIGRIAAALGRLYRLSIGNGETIVPIRQEVEHVMAYVNIQKNRYKERIEFDSTVDYDQLYNYAMIKLTLQPVVENCFMYGMEGIDRVLKIRLDIREEAEVIRFRVADNGCGMARSQLKEVRRQIEAGAVRCETEPGKRRRKGTGIGLYSVKERIAIYTGYKNSVQVLSKQGAGTIVMITVPKILVKDKNNQ</sequence>
<feature type="domain" description="Histidine kinase" evidence="9">
    <location>
        <begin position="510"/>
        <end position="629"/>
    </location>
</feature>
<dbReference type="PROSITE" id="PS50885">
    <property type="entry name" value="HAMP"/>
    <property type="match status" value="1"/>
</dbReference>
<dbReference type="Pfam" id="PF06580">
    <property type="entry name" value="His_kinase"/>
    <property type="match status" value="1"/>
</dbReference>
<dbReference type="InterPro" id="IPR036890">
    <property type="entry name" value="HATPase_C_sf"/>
</dbReference>
<dbReference type="InterPro" id="IPR010559">
    <property type="entry name" value="Sig_transdc_His_kin_internal"/>
</dbReference>
<keyword evidence="7" id="KW-0902">Two-component regulatory system</keyword>
<proteinExistence type="predicted"/>
<dbReference type="Gene3D" id="3.30.450.20">
    <property type="entry name" value="PAS domain"/>
    <property type="match status" value="1"/>
</dbReference>
<evidence type="ECO:0000259" key="10">
    <source>
        <dbReference type="PROSITE" id="PS50885"/>
    </source>
</evidence>
<dbReference type="PANTHER" id="PTHR34220:SF7">
    <property type="entry name" value="SENSOR HISTIDINE KINASE YPDA"/>
    <property type="match status" value="1"/>
</dbReference>
<dbReference type="Gene3D" id="3.30.565.10">
    <property type="entry name" value="Histidine kinase-like ATPase, C-terminal domain"/>
    <property type="match status" value="1"/>
</dbReference>
<dbReference type="EC" id="2.7.13.3" evidence="3"/>
<dbReference type="PROSITE" id="PS50109">
    <property type="entry name" value="HIS_KIN"/>
    <property type="match status" value="1"/>
</dbReference>
<keyword evidence="5" id="KW-0808">Transferase</keyword>
<comment type="catalytic activity">
    <reaction evidence="1">
        <text>ATP + protein L-histidine = ADP + protein N-phospho-L-histidine.</text>
        <dbReference type="EC" id="2.7.13.3"/>
    </reaction>
</comment>
<evidence type="ECO:0000313" key="11">
    <source>
        <dbReference type="EMBL" id="PXX48185.1"/>
    </source>
</evidence>
<keyword evidence="8" id="KW-0812">Transmembrane</keyword>
<comment type="caution">
    <text evidence="11">The sequence shown here is derived from an EMBL/GenBank/DDBJ whole genome shotgun (WGS) entry which is preliminary data.</text>
</comment>
<evidence type="ECO:0000313" key="12">
    <source>
        <dbReference type="Proteomes" id="UP000248057"/>
    </source>
</evidence>
<dbReference type="InterPro" id="IPR050640">
    <property type="entry name" value="Bact_2-comp_sensor_kinase"/>
</dbReference>
<dbReference type="GO" id="GO:0016020">
    <property type="term" value="C:membrane"/>
    <property type="evidence" value="ECO:0007669"/>
    <property type="project" value="UniProtKB-SubCell"/>
</dbReference>
<dbReference type="InterPro" id="IPR005467">
    <property type="entry name" value="His_kinase_dom"/>
</dbReference>
<keyword evidence="8" id="KW-0472">Membrane</keyword>
<reference evidence="11 12" key="1">
    <citation type="submission" date="2018-05" db="EMBL/GenBank/DDBJ databases">
        <title>Genomic Encyclopedia of Type Strains, Phase IV (KMG-IV): sequencing the most valuable type-strain genomes for metagenomic binning, comparative biology and taxonomic classification.</title>
        <authorList>
            <person name="Goeker M."/>
        </authorList>
    </citation>
    <scope>NUCLEOTIDE SEQUENCE [LARGE SCALE GENOMIC DNA]</scope>
    <source>
        <strain evidence="11 12">DSM 24995</strain>
    </source>
</reference>
<keyword evidence="8" id="KW-1133">Transmembrane helix</keyword>
<dbReference type="Proteomes" id="UP000248057">
    <property type="component" value="Unassembled WGS sequence"/>
</dbReference>
<dbReference type="Pfam" id="PF02518">
    <property type="entry name" value="HATPase_c"/>
    <property type="match status" value="1"/>
</dbReference>
<feature type="transmembrane region" description="Helical" evidence="8">
    <location>
        <begin position="36"/>
        <end position="57"/>
    </location>
</feature>
<evidence type="ECO:0000256" key="7">
    <source>
        <dbReference type="ARBA" id="ARBA00023012"/>
    </source>
</evidence>
<keyword evidence="6 11" id="KW-0418">Kinase</keyword>
<dbReference type="SUPFAM" id="SSF55874">
    <property type="entry name" value="ATPase domain of HSP90 chaperone/DNA topoisomerase II/histidine kinase"/>
    <property type="match status" value="1"/>
</dbReference>
<evidence type="ECO:0000256" key="8">
    <source>
        <dbReference type="SAM" id="Phobius"/>
    </source>
</evidence>
<dbReference type="GO" id="GO:0000155">
    <property type="term" value="F:phosphorelay sensor kinase activity"/>
    <property type="evidence" value="ECO:0007669"/>
    <property type="project" value="InterPro"/>
</dbReference>
<feature type="domain" description="HAMP" evidence="10">
    <location>
        <begin position="349"/>
        <end position="402"/>
    </location>
</feature>
<evidence type="ECO:0000256" key="6">
    <source>
        <dbReference type="ARBA" id="ARBA00022777"/>
    </source>
</evidence>
<evidence type="ECO:0000256" key="5">
    <source>
        <dbReference type="ARBA" id="ARBA00022679"/>
    </source>
</evidence>
<evidence type="ECO:0000259" key="9">
    <source>
        <dbReference type="PROSITE" id="PS50109"/>
    </source>
</evidence>
<comment type="subcellular location">
    <subcellularLocation>
        <location evidence="2">Membrane</location>
    </subcellularLocation>
</comment>
<protein>
    <recommendedName>
        <fullName evidence="3">histidine kinase</fullName>
        <ecNumber evidence="3">2.7.13.3</ecNumber>
    </recommendedName>
</protein>
<dbReference type="EMBL" id="QJKD01000018">
    <property type="protein sequence ID" value="PXX48185.1"/>
    <property type="molecule type" value="Genomic_DNA"/>
</dbReference>
<dbReference type="AlphaFoldDB" id="A0A2V3XZ90"/>
<dbReference type="InterPro" id="IPR003594">
    <property type="entry name" value="HATPase_dom"/>
</dbReference>
<dbReference type="PANTHER" id="PTHR34220">
    <property type="entry name" value="SENSOR HISTIDINE KINASE YPDA"/>
    <property type="match status" value="1"/>
</dbReference>
<gene>
    <name evidence="11" type="ORF">DFR60_11864</name>
</gene>
<evidence type="ECO:0000256" key="2">
    <source>
        <dbReference type="ARBA" id="ARBA00004370"/>
    </source>
</evidence>
<keyword evidence="4" id="KW-0597">Phosphoprotein</keyword>
<dbReference type="Gene3D" id="6.10.340.10">
    <property type="match status" value="1"/>
</dbReference>
<evidence type="ECO:0000256" key="4">
    <source>
        <dbReference type="ARBA" id="ARBA00022553"/>
    </source>
</evidence>
<accession>A0A2V3XZ90</accession>
<dbReference type="InterPro" id="IPR004358">
    <property type="entry name" value="Sig_transdc_His_kin-like_C"/>
</dbReference>
<name>A0A2V3XZ90_9FIRM</name>
<organism evidence="11 12">
    <name type="scientific">Hungatella effluvii</name>
    <dbReference type="NCBI Taxonomy" id="1096246"/>
    <lineage>
        <taxon>Bacteria</taxon>
        <taxon>Bacillati</taxon>
        <taxon>Bacillota</taxon>
        <taxon>Clostridia</taxon>
        <taxon>Lachnospirales</taxon>
        <taxon>Lachnospiraceae</taxon>
        <taxon>Hungatella</taxon>
    </lineage>
</organism>
<feature type="transmembrane region" description="Helical" evidence="8">
    <location>
        <begin position="329"/>
        <end position="347"/>
    </location>
</feature>
<evidence type="ECO:0000256" key="1">
    <source>
        <dbReference type="ARBA" id="ARBA00000085"/>
    </source>
</evidence>
<dbReference type="InterPro" id="IPR003660">
    <property type="entry name" value="HAMP_dom"/>
</dbReference>
<dbReference type="PRINTS" id="PR00344">
    <property type="entry name" value="BCTRLSENSOR"/>
</dbReference>